<keyword evidence="3" id="KW-1185">Reference proteome</keyword>
<feature type="signal peptide" evidence="1">
    <location>
        <begin position="1"/>
        <end position="20"/>
    </location>
</feature>
<dbReference type="AlphaFoldDB" id="A0AAD5YLN0"/>
<protein>
    <submittedName>
        <fullName evidence="2">Uncharacterized protein</fullName>
    </submittedName>
</protein>
<name>A0AAD5YLN0_9AGAR</name>
<dbReference type="InterPro" id="IPR032675">
    <property type="entry name" value="LRR_dom_sf"/>
</dbReference>
<dbReference type="Proteomes" id="UP001213000">
    <property type="component" value="Unassembled WGS sequence"/>
</dbReference>
<evidence type="ECO:0000313" key="2">
    <source>
        <dbReference type="EMBL" id="KAJ3561635.1"/>
    </source>
</evidence>
<comment type="caution">
    <text evidence="2">The sequence shown here is derived from an EMBL/GenBank/DDBJ whole genome shotgun (WGS) entry which is preliminary data.</text>
</comment>
<evidence type="ECO:0000313" key="3">
    <source>
        <dbReference type="Proteomes" id="UP001213000"/>
    </source>
</evidence>
<dbReference type="EMBL" id="JANIEX010000975">
    <property type="protein sequence ID" value="KAJ3561635.1"/>
    <property type="molecule type" value="Genomic_DNA"/>
</dbReference>
<gene>
    <name evidence="2" type="ORF">NP233_g10076</name>
</gene>
<proteinExistence type="predicted"/>
<accession>A0AAD5YLN0</accession>
<reference evidence="2" key="1">
    <citation type="submission" date="2022-07" db="EMBL/GenBank/DDBJ databases">
        <title>Genome Sequence of Leucocoprinus birnbaumii.</title>
        <authorList>
            <person name="Buettner E."/>
        </authorList>
    </citation>
    <scope>NUCLEOTIDE SEQUENCE</scope>
    <source>
        <strain evidence="2">VT141</strain>
    </source>
</reference>
<feature type="chain" id="PRO_5042112480" evidence="1">
    <location>
        <begin position="21"/>
        <end position="375"/>
    </location>
</feature>
<sequence>MPTGIVVLVGFAYFLQVVLADPNLFPELRTLVVRWDGTNVDSRISFFTSKSLQRIVHREYSQAAENHLSLVHASLAARNRRLSSVEIRGSDVDGHLITNLLHTSLTNNFSLTLSPHYSENPVFQRDQNWFMALATSHNLTSLRIDGSFASQNVTGELESQRDYYRIRVLQQLDFQSIAGRYHQLLKRCRFPQLTTISIKTRRMESWDNWLTALSDSAPRLTKLSITVPSSSSPELVGGSLRVTEAEIIGSVLHLAKLESSILSGPRSIPLSDSTLSTIIQNIPFHLEKLCLPVDFTKGPILSFRNLDHPNTKLKKLCFCSQMILPEPLRNRISIAEFLCYLAPSARALPFRGHLTPSLVVDFEDLRRYVAKNIQA</sequence>
<keyword evidence="1" id="KW-0732">Signal</keyword>
<dbReference type="Gene3D" id="3.80.10.10">
    <property type="entry name" value="Ribonuclease Inhibitor"/>
    <property type="match status" value="1"/>
</dbReference>
<evidence type="ECO:0000256" key="1">
    <source>
        <dbReference type="SAM" id="SignalP"/>
    </source>
</evidence>
<organism evidence="2 3">
    <name type="scientific">Leucocoprinus birnbaumii</name>
    <dbReference type="NCBI Taxonomy" id="56174"/>
    <lineage>
        <taxon>Eukaryota</taxon>
        <taxon>Fungi</taxon>
        <taxon>Dikarya</taxon>
        <taxon>Basidiomycota</taxon>
        <taxon>Agaricomycotina</taxon>
        <taxon>Agaricomycetes</taxon>
        <taxon>Agaricomycetidae</taxon>
        <taxon>Agaricales</taxon>
        <taxon>Agaricineae</taxon>
        <taxon>Agaricaceae</taxon>
        <taxon>Leucocoprinus</taxon>
    </lineage>
</organism>